<dbReference type="SMART" id="SM00829">
    <property type="entry name" value="PKS_ER"/>
    <property type="match status" value="1"/>
</dbReference>
<sequence length="316" mass="33396">MTLPKSSKIYRRSGGDIPQTLRLKTEDLPSTLKADEVLIRIHAVSLNYRDVAMLHGKYPAEILEKGVPVSDCAAEVISVGSEVHDFKAGDYVGSIFDLNNLTGMEDKSAALGGEVEGVLRGICCLQSGCSLASAEVSFMGGACIPCAGVTAWNALNMPRTSGTALLLGTGGVSMFALLICLAAGIRPIITSSSDEKLDALKAFGNVVIENGGPSTADKSLASISRRGVVSLVGFLGGFNVEAQPNLLLPTLQKTARIQGIAVGSKIDQRNLCDFLSEKKVALKGIIDKRVFSFEESQAAFDYLYSGQHVGKVIIKL</sequence>
<organism evidence="3 4">
    <name type="scientific">Penicillium hetheringtonii</name>
    <dbReference type="NCBI Taxonomy" id="911720"/>
    <lineage>
        <taxon>Eukaryota</taxon>
        <taxon>Fungi</taxon>
        <taxon>Dikarya</taxon>
        <taxon>Ascomycota</taxon>
        <taxon>Pezizomycotina</taxon>
        <taxon>Eurotiomycetes</taxon>
        <taxon>Eurotiomycetidae</taxon>
        <taxon>Eurotiales</taxon>
        <taxon>Aspergillaceae</taxon>
        <taxon>Penicillium</taxon>
    </lineage>
</organism>
<dbReference type="Pfam" id="PF08240">
    <property type="entry name" value="ADH_N"/>
    <property type="match status" value="1"/>
</dbReference>
<dbReference type="Proteomes" id="UP001216150">
    <property type="component" value="Unassembled WGS sequence"/>
</dbReference>
<feature type="transmembrane region" description="Helical" evidence="1">
    <location>
        <begin position="164"/>
        <end position="185"/>
    </location>
</feature>
<evidence type="ECO:0000313" key="3">
    <source>
        <dbReference type="EMBL" id="KAJ5573265.1"/>
    </source>
</evidence>
<keyword evidence="4" id="KW-1185">Reference proteome</keyword>
<dbReference type="Pfam" id="PF13602">
    <property type="entry name" value="ADH_zinc_N_2"/>
    <property type="match status" value="1"/>
</dbReference>
<dbReference type="SUPFAM" id="SSF50129">
    <property type="entry name" value="GroES-like"/>
    <property type="match status" value="1"/>
</dbReference>
<dbReference type="SUPFAM" id="SSF51735">
    <property type="entry name" value="NAD(P)-binding Rossmann-fold domains"/>
    <property type="match status" value="1"/>
</dbReference>
<evidence type="ECO:0000259" key="2">
    <source>
        <dbReference type="SMART" id="SM00829"/>
    </source>
</evidence>
<dbReference type="AlphaFoldDB" id="A0AAD6DCF3"/>
<evidence type="ECO:0000256" key="1">
    <source>
        <dbReference type="SAM" id="Phobius"/>
    </source>
</evidence>
<gene>
    <name evidence="3" type="ORF">N7450_010249</name>
</gene>
<dbReference type="EMBL" id="JAQJAC010000009">
    <property type="protein sequence ID" value="KAJ5573265.1"/>
    <property type="molecule type" value="Genomic_DNA"/>
</dbReference>
<dbReference type="InterPro" id="IPR020843">
    <property type="entry name" value="ER"/>
</dbReference>
<evidence type="ECO:0000313" key="4">
    <source>
        <dbReference type="Proteomes" id="UP001216150"/>
    </source>
</evidence>
<dbReference type="InterPro" id="IPR052711">
    <property type="entry name" value="Zinc_ADH-like"/>
</dbReference>
<dbReference type="InterPro" id="IPR013154">
    <property type="entry name" value="ADH-like_N"/>
</dbReference>
<dbReference type="Gene3D" id="3.90.180.10">
    <property type="entry name" value="Medium-chain alcohol dehydrogenases, catalytic domain"/>
    <property type="match status" value="2"/>
</dbReference>
<name>A0AAD6DCF3_9EURO</name>
<proteinExistence type="predicted"/>
<keyword evidence="1" id="KW-1133">Transmembrane helix</keyword>
<feature type="domain" description="Enoyl reductase (ER)" evidence="2">
    <location>
        <begin position="16"/>
        <end position="314"/>
    </location>
</feature>
<dbReference type="PANTHER" id="PTHR45033:SF1">
    <property type="entry name" value="OXIDOREDUCTASE (EUROFUNG)"/>
    <property type="match status" value="1"/>
</dbReference>
<dbReference type="GO" id="GO:0016491">
    <property type="term" value="F:oxidoreductase activity"/>
    <property type="evidence" value="ECO:0007669"/>
    <property type="project" value="InterPro"/>
</dbReference>
<accession>A0AAD6DCF3</accession>
<protein>
    <recommendedName>
        <fullName evidence="2">Enoyl reductase (ER) domain-containing protein</fullName>
    </recommendedName>
</protein>
<dbReference type="Gene3D" id="3.40.50.720">
    <property type="entry name" value="NAD(P)-binding Rossmann-like Domain"/>
    <property type="match status" value="2"/>
</dbReference>
<dbReference type="InterPro" id="IPR036291">
    <property type="entry name" value="NAD(P)-bd_dom_sf"/>
</dbReference>
<dbReference type="CDD" id="cd08276">
    <property type="entry name" value="MDR7"/>
    <property type="match status" value="1"/>
</dbReference>
<comment type="caution">
    <text evidence="3">The sequence shown here is derived from an EMBL/GenBank/DDBJ whole genome shotgun (WGS) entry which is preliminary data.</text>
</comment>
<keyword evidence="1" id="KW-0812">Transmembrane</keyword>
<dbReference type="InterPro" id="IPR011032">
    <property type="entry name" value="GroES-like_sf"/>
</dbReference>
<reference evidence="3 4" key="1">
    <citation type="journal article" date="2023" name="IMA Fungus">
        <title>Comparative genomic study of the Penicillium genus elucidates a diverse pangenome and 15 lateral gene transfer events.</title>
        <authorList>
            <person name="Petersen C."/>
            <person name="Sorensen T."/>
            <person name="Nielsen M.R."/>
            <person name="Sondergaard T.E."/>
            <person name="Sorensen J.L."/>
            <person name="Fitzpatrick D.A."/>
            <person name="Frisvad J.C."/>
            <person name="Nielsen K.L."/>
        </authorList>
    </citation>
    <scope>NUCLEOTIDE SEQUENCE [LARGE SCALE GENOMIC DNA]</scope>
    <source>
        <strain evidence="3 4">IBT 29057</strain>
    </source>
</reference>
<dbReference type="PANTHER" id="PTHR45033">
    <property type="match status" value="1"/>
</dbReference>
<keyword evidence="1" id="KW-0472">Membrane</keyword>